<dbReference type="Gene3D" id="3.40.1090.10">
    <property type="entry name" value="Cytosolic phospholipase A2 catalytic domain"/>
    <property type="match status" value="1"/>
</dbReference>
<keyword evidence="5" id="KW-0472">Membrane</keyword>
<dbReference type="CDD" id="cd07209">
    <property type="entry name" value="Pat_hypo_Ecoli_Z1214_like"/>
    <property type="match status" value="1"/>
</dbReference>
<dbReference type="GO" id="GO:0016787">
    <property type="term" value="F:hydrolase activity"/>
    <property type="evidence" value="ECO:0007669"/>
    <property type="project" value="UniProtKB-UniRule"/>
</dbReference>
<feature type="short sequence motif" description="GXSXG" evidence="4">
    <location>
        <begin position="49"/>
        <end position="53"/>
    </location>
</feature>
<dbReference type="RefSeq" id="WP_348944177.1">
    <property type="nucleotide sequence ID" value="NZ_CP157355.1"/>
</dbReference>
<feature type="transmembrane region" description="Helical" evidence="5">
    <location>
        <begin position="12"/>
        <end position="32"/>
    </location>
</feature>
<dbReference type="PANTHER" id="PTHR14226">
    <property type="entry name" value="NEUROPATHY TARGET ESTERASE/SWISS CHEESE D.MELANOGASTER"/>
    <property type="match status" value="1"/>
</dbReference>
<dbReference type="PROSITE" id="PS51635">
    <property type="entry name" value="PNPLA"/>
    <property type="match status" value="1"/>
</dbReference>
<evidence type="ECO:0000256" key="5">
    <source>
        <dbReference type="SAM" id="Phobius"/>
    </source>
</evidence>
<evidence type="ECO:0000256" key="3">
    <source>
        <dbReference type="ARBA" id="ARBA00023098"/>
    </source>
</evidence>
<evidence type="ECO:0000259" key="6">
    <source>
        <dbReference type="PROSITE" id="PS51635"/>
    </source>
</evidence>
<dbReference type="InterPro" id="IPR016035">
    <property type="entry name" value="Acyl_Trfase/lysoPLipase"/>
</dbReference>
<evidence type="ECO:0000256" key="2">
    <source>
        <dbReference type="ARBA" id="ARBA00022963"/>
    </source>
</evidence>
<dbReference type="SUPFAM" id="SSF52151">
    <property type="entry name" value="FabD/lysophospholipase-like"/>
    <property type="match status" value="1"/>
</dbReference>
<reference evidence="7" key="1">
    <citation type="submission" date="2024-05" db="EMBL/GenBank/DDBJ databases">
        <authorList>
            <person name="Yang L."/>
            <person name="Pan L."/>
        </authorList>
    </citation>
    <scope>NUCLEOTIDE SEQUENCE</scope>
    <source>
        <strain evidence="7">FCG-7</strain>
    </source>
</reference>
<dbReference type="KEGG" id="cmav:ABHF33_11955"/>
<accession>A0AAU7F7H0</accession>
<dbReference type="GO" id="GO:0016042">
    <property type="term" value="P:lipid catabolic process"/>
    <property type="evidence" value="ECO:0007669"/>
    <property type="project" value="UniProtKB-UniRule"/>
</dbReference>
<feature type="domain" description="PNPLA" evidence="6">
    <location>
        <begin position="13"/>
        <end position="226"/>
    </location>
</feature>
<dbReference type="InterPro" id="IPR050301">
    <property type="entry name" value="NTE"/>
</dbReference>
<dbReference type="InterPro" id="IPR002641">
    <property type="entry name" value="PNPLA_dom"/>
</dbReference>
<feature type="transmembrane region" description="Helical" evidence="5">
    <location>
        <begin position="86"/>
        <end position="111"/>
    </location>
</feature>
<protein>
    <submittedName>
        <fullName evidence="7">Patatin-like phospholipase family protein</fullName>
    </submittedName>
</protein>
<evidence type="ECO:0000256" key="4">
    <source>
        <dbReference type="PROSITE-ProRule" id="PRU01161"/>
    </source>
</evidence>
<evidence type="ECO:0000256" key="1">
    <source>
        <dbReference type="ARBA" id="ARBA00022801"/>
    </source>
</evidence>
<feature type="transmembrane region" description="Helical" evidence="5">
    <location>
        <begin position="44"/>
        <end position="65"/>
    </location>
</feature>
<keyword evidence="5" id="KW-0812">Transmembrane</keyword>
<keyword evidence="2 4" id="KW-0442">Lipid degradation</keyword>
<dbReference type="Pfam" id="PF01734">
    <property type="entry name" value="Patatin"/>
    <property type="match status" value="1"/>
</dbReference>
<comment type="caution">
    <text evidence="4">Lacks conserved residue(s) required for the propagation of feature annotation.</text>
</comment>
<keyword evidence="1 4" id="KW-0378">Hydrolase</keyword>
<feature type="active site" description="Nucleophile" evidence="4">
    <location>
        <position position="51"/>
    </location>
</feature>
<feature type="active site" description="Proton acceptor" evidence="4">
    <location>
        <position position="213"/>
    </location>
</feature>
<gene>
    <name evidence="7" type="ORF">ABHF33_11955</name>
</gene>
<dbReference type="EMBL" id="CP157355">
    <property type="protein sequence ID" value="XBL99775.1"/>
    <property type="molecule type" value="Genomic_DNA"/>
</dbReference>
<sequence>MSRQLHTAPDTALILSGGGARAAYQVGVLLAIARLLPQHAPNPFPIICGTSAGAINAAGLAMGAGEFRRSVFSLARMWQNLQPEQIYRGSMSCLMATGAHWLAALLVGGLGRKNPRSFLDNAPLRDFLAGIVDFPKIQANLDCGVLKAVSISALGYSSGQSVAFFQGIAELEGWQRASRIGVRTELNLNHLMASSAIPLVFPAERIHREYFGDGSVRQIAPLSPAIHLGARRILVIGVAPQSEESPARQHTSGYPTLAQVSGQLMNSIFLDSLETDLERITRINRTISHIPAPVRGEVGLNLRPIEVLTISPSQPLEKLTLPFKREFSLGMRFFLGGLGAFRRQGSVLASYLLFCGPYARKLIALGYHDALEKEQQLRHFLAAEQATSAVE</sequence>
<organism evidence="7">
    <name type="scientific">Chitinibacter mangrovi</name>
    <dbReference type="NCBI Taxonomy" id="3153927"/>
    <lineage>
        <taxon>Bacteria</taxon>
        <taxon>Pseudomonadati</taxon>
        <taxon>Pseudomonadota</taxon>
        <taxon>Betaproteobacteria</taxon>
        <taxon>Neisseriales</taxon>
        <taxon>Chitinibacteraceae</taxon>
        <taxon>Chitinibacter</taxon>
    </lineage>
</organism>
<dbReference type="AlphaFoldDB" id="A0AAU7F7H0"/>
<proteinExistence type="predicted"/>
<evidence type="ECO:0000313" key="7">
    <source>
        <dbReference type="EMBL" id="XBL99775.1"/>
    </source>
</evidence>
<keyword evidence="5" id="KW-1133">Transmembrane helix</keyword>
<keyword evidence="3 4" id="KW-0443">Lipid metabolism</keyword>
<dbReference type="PANTHER" id="PTHR14226:SF57">
    <property type="entry name" value="BLR7027 PROTEIN"/>
    <property type="match status" value="1"/>
</dbReference>
<name>A0AAU7F7H0_9NEIS</name>